<keyword evidence="3" id="KW-1185">Reference proteome</keyword>
<name>A0A2P5CCI9_TREOI</name>
<feature type="domain" description="F-box" evidence="1">
    <location>
        <begin position="1"/>
        <end position="45"/>
    </location>
</feature>
<accession>A0A2P5CCI9</accession>
<protein>
    <submittedName>
        <fullName evidence="2">F-box domain containing protein</fullName>
    </submittedName>
</protein>
<dbReference type="Pfam" id="PF00646">
    <property type="entry name" value="F-box"/>
    <property type="match status" value="1"/>
</dbReference>
<proteinExistence type="predicted"/>
<dbReference type="OrthoDB" id="1194033at2759"/>
<dbReference type="Gene3D" id="1.20.1280.50">
    <property type="match status" value="1"/>
</dbReference>
<reference evidence="3" key="1">
    <citation type="submission" date="2016-06" db="EMBL/GenBank/DDBJ databases">
        <title>Parallel loss of symbiosis genes in relatives of nitrogen-fixing non-legume Parasponia.</title>
        <authorList>
            <person name="Van Velzen R."/>
            <person name="Holmer R."/>
            <person name="Bu F."/>
            <person name="Rutten L."/>
            <person name="Van Zeijl A."/>
            <person name="Liu W."/>
            <person name="Santuari L."/>
            <person name="Cao Q."/>
            <person name="Sharma T."/>
            <person name="Shen D."/>
            <person name="Roswanjaya Y."/>
            <person name="Wardhani T."/>
            <person name="Kalhor M.S."/>
            <person name="Jansen J."/>
            <person name="Van den Hoogen J."/>
            <person name="Gungor B."/>
            <person name="Hartog M."/>
            <person name="Hontelez J."/>
            <person name="Verver J."/>
            <person name="Yang W.-C."/>
            <person name="Schijlen E."/>
            <person name="Repin R."/>
            <person name="Schilthuizen M."/>
            <person name="Schranz E."/>
            <person name="Heidstra R."/>
            <person name="Miyata K."/>
            <person name="Fedorova E."/>
            <person name="Kohlen W."/>
            <person name="Bisseling T."/>
            <person name="Smit S."/>
            <person name="Geurts R."/>
        </authorList>
    </citation>
    <scope>NUCLEOTIDE SEQUENCE [LARGE SCALE GENOMIC DNA]</scope>
    <source>
        <strain evidence="3">cv. RG33-2</strain>
    </source>
</reference>
<dbReference type="AlphaFoldDB" id="A0A2P5CCI9"/>
<gene>
    <name evidence="2" type="ORF">TorRG33x02_290170</name>
</gene>
<dbReference type="FunCoup" id="A0A2P5CCI9">
    <property type="interactions" value="5"/>
</dbReference>
<dbReference type="InParanoid" id="A0A2P5CCI9"/>
<organism evidence="2 3">
    <name type="scientific">Trema orientale</name>
    <name type="common">Charcoal tree</name>
    <name type="synonym">Celtis orientalis</name>
    <dbReference type="NCBI Taxonomy" id="63057"/>
    <lineage>
        <taxon>Eukaryota</taxon>
        <taxon>Viridiplantae</taxon>
        <taxon>Streptophyta</taxon>
        <taxon>Embryophyta</taxon>
        <taxon>Tracheophyta</taxon>
        <taxon>Spermatophyta</taxon>
        <taxon>Magnoliopsida</taxon>
        <taxon>eudicotyledons</taxon>
        <taxon>Gunneridae</taxon>
        <taxon>Pentapetalae</taxon>
        <taxon>rosids</taxon>
        <taxon>fabids</taxon>
        <taxon>Rosales</taxon>
        <taxon>Cannabaceae</taxon>
        <taxon>Trema</taxon>
    </lineage>
</organism>
<dbReference type="PANTHER" id="PTHR31672:SF13">
    <property type="entry name" value="F-BOX PROTEIN CPR30-LIKE"/>
    <property type="match status" value="1"/>
</dbReference>
<dbReference type="EMBL" id="JXTC01000382">
    <property type="protein sequence ID" value="PON58762.1"/>
    <property type="molecule type" value="Genomic_DNA"/>
</dbReference>
<dbReference type="InterPro" id="IPR036047">
    <property type="entry name" value="F-box-like_dom_sf"/>
</dbReference>
<evidence type="ECO:0000313" key="3">
    <source>
        <dbReference type="Proteomes" id="UP000237000"/>
    </source>
</evidence>
<dbReference type="CDD" id="cd22157">
    <property type="entry name" value="F-box_AtFBW1-like"/>
    <property type="match status" value="1"/>
</dbReference>
<evidence type="ECO:0000259" key="1">
    <source>
        <dbReference type="PROSITE" id="PS50181"/>
    </source>
</evidence>
<dbReference type="PROSITE" id="PS50181">
    <property type="entry name" value="FBOX"/>
    <property type="match status" value="1"/>
</dbReference>
<comment type="caution">
    <text evidence="2">The sequence shown here is derived from an EMBL/GenBank/DDBJ whole genome shotgun (WGS) entry which is preliminary data.</text>
</comment>
<sequence>MANLPSELIGEILCRLPVKDLLRYRCVSKPWCSLIDGLDFIKRHLSHSIKMNSNIGVILTTRNHLWLGLDVLDSAVKLSHPFEDGGRTEVLGSCKWLACSEE</sequence>
<dbReference type="InterPro" id="IPR001810">
    <property type="entry name" value="F-box_dom"/>
</dbReference>
<dbReference type="SUPFAM" id="SSF81383">
    <property type="entry name" value="F-box domain"/>
    <property type="match status" value="1"/>
</dbReference>
<dbReference type="STRING" id="63057.A0A2P5CCI9"/>
<evidence type="ECO:0000313" key="2">
    <source>
        <dbReference type="EMBL" id="PON58762.1"/>
    </source>
</evidence>
<dbReference type="Proteomes" id="UP000237000">
    <property type="component" value="Unassembled WGS sequence"/>
</dbReference>
<dbReference type="InterPro" id="IPR050796">
    <property type="entry name" value="SCF_F-box_component"/>
</dbReference>
<dbReference type="PANTHER" id="PTHR31672">
    <property type="entry name" value="BNACNNG10540D PROTEIN"/>
    <property type="match status" value="1"/>
</dbReference>
<dbReference type="SMART" id="SM00256">
    <property type="entry name" value="FBOX"/>
    <property type="match status" value="1"/>
</dbReference>